<proteinExistence type="predicted"/>
<accession>A0AAD5IWX0</accession>
<feature type="compositionally biased region" description="Basic and acidic residues" evidence="1">
    <location>
        <begin position="152"/>
        <end position="161"/>
    </location>
</feature>
<gene>
    <name evidence="2" type="ORF">LWI28_001774</name>
</gene>
<feature type="compositionally biased region" description="Polar residues" evidence="1">
    <location>
        <begin position="41"/>
        <end position="51"/>
    </location>
</feature>
<sequence>MNQYPNVDLGLGQPGSPDVPPHPVEAYPTGPDAATLPQNPPHTTSDQFQQPQNFGYYPYQMQYAPPMYHLGYQRFPQYYPPTLPRLTILKFLPTYFTLRRCMHNKPTEVHLGFGKGYLRKRHVFRNNTPWSHKGQRERLEAEKNATTSSKKRSLEGPDTDGRKKNVTFLIGKWICTP</sequence>
<evidence type="ECO:0000313" key="3">
    <source>
        <dbReference type="Proteomes" id="UP001064489"/>
    </source>
</evidence>
<reference evidence="2" key="1">
    <citation type="journal article" date="2022" name="Plant J.">
        <title>Strategies of tolerance reflected in two North American maple genomes.</title>
        <authorList>
            <person name="McEvoy S.L."/>
            <person name="Sezen U.U."/>
            <person name="Trouern-Trend A."/>
            <person name="McMahon S.M."/>
            <person name="Schaberg P.G."/>
            <person name="Yang J."/>
            <person name="Wegrzyn J.L."/>
            <person name="Swenson N.G."/>
        </authorList>
    </citation>
    <scope>NUCLEOTIDE SEQUENCE</scope>
    <source>
        <strain evidence="2">91603</strain>
    </source>
</reference>
<feature type="region of interest" description="Disordered" evidence="1">
    <location>
        <begin position="1"/>
        <end position="51"/>
    </location>
</feature>
<reference evidence="2" key="2">
    <citation type="submission" date="2023-02" db="EMBL/GenBank/DDBJ databases">
        <authorList>
            <person name="Swenson N.G."/>
            <person name="Wegrzyn J.L."/>
            <person name="Mcevoy S.L."/>
        </authorList>
    </citation>
    <scope>NUCLEOTIDE SEQUENCE</scope>
    <source>
        <strain evidence="2">91603</strain>
        <tissue evidence="2">Leaf</tissue>
    </source>
</reference>
<keyword evidence="3" id="KW-1185">Reference proteome</keyword>
<dbReference type="EMBL" id="JAJSOW010000101">
    <property type="protein sequence ID" value="KAI9180151.1"/>
    <property type="molecule type" value="Genomic_DNA"/>
</dbReference>
<dbReference type="Proteomes" id="UP001064489">
    <property type="component" value="Chromosome 4"/>
</dbReference>
<comment type="caution">
    <text evidence="2">The sequence shown here is derived from an EMBL/GenBank/DDBJ whole genome shotgun (WGS) entry which is preliminary data.</text>
</comment>
<evidence type="ECO:0000313" key="2">
    <source>
        <dbReference type="EMBL" id="KAI9180151.1"/>
    </source>
</evidence>
<organism evidence="2 3">
    <name type="scientific">Acer negundo</name>
    <name type="common">Box elder</name>
    <dbReference type="NCBI Taxonomy" id="4023"/>
    <lineage>
        <taxon>Eukaryota</taxon>
        <taxon>Viridiplantae</taxon>
        <taxon>Streptophyta</taxon>
        <taxon>Embryophyta</taxon>
        <taxon>Tracheophyta</taxon>
        <taxon>Spermatophyta</taxon>
        <taxon>Magnoliopsida</taxon>
        <taxon>eudicotyledons</taxon>
        <taxon>Gunneridae</taxon>
        <taxon>Pentapetalae</taxon>
        <taxon>rosids</taxon>
        <taxon>malvids</taxon>
        <taxon>Sapindales</taxon>
        <taxon>Sapindaceae</taxon>
        <taxon>Hippocastanoideae</taxon>
        <taxon>Acereae</taxon>
        <taxon>Acer</taxon>
    </lineage>
</organism>
<feature type="compositionally biased region" description="Basic and acidic residues" evidence="1">
    <location>
        <begin position="134"/>
        <end position="143"/>
    </location>
</feature>
<evidence type="ECO:0000256" key="1">
    <source>
        <dbReference type="SAM" id="MobiDB-lite"/>
    </source>
</evidence>
<feature type="region of interest" description="Disordered" evidence="1">
    <location>
        <begin position="128"/>
        <end position="161"/>
    </location>
</feature>
<name>A0AAD5IWX0_ACENE</name>
<protein>
    <submittedName>
        <fullName evidence="2">Uncharacterized protein</fullName>
    </submittedName>
</protein>
<dbReference type="AlphaFoldDB" id="A0AAD5IWX0"/>